<dbReference type="InterPro" id="IPR032675">
    <property type="entry name" value="LRR_dom_sf"/>
</dbReference>
<dbReference type="Gene3D" id="3.80.10.10">
    <property type="entry name" value="Ribonuclease Inhibitor"/>
    <property type="match status" value="2"/>
</dbReference>
<dbReference type="SUPFAM" id="SSF52058">
    <property type="entry name" value="L domain-like"/>
    <property type="match status" value="1"/>
</dbReference>
<dbReference type="InterPro" id="IPR001611">
    <property type="entry name" value="Leu-rich_rpt"/>
</dbReference>
<proteinExistence type="predicted"/>
<name>A0A6P8XFH7_DROAB</name>
<dbReference type="PROSITE" id="PS51450">
    <property type="entry name" value="LRR"/>
    <property type="match status" value="3"/>
</dbReference>
<dbReference type="Proteomes" id="UP000515160">
    <property type="component" value="Chromosome 3"/>
</dbReference>
<organism evidence="3 4">
    <name type="scientific">Drosophila albomicans</name>
    <name type="common">Fruit fly</name>
    <dbReference type="NCBI Taxonomy" id="7291"/>
    <lineage>
        <taxon>Eukaryota</taxon>
        <taxon>Metazoa</taxon>
        <taxon>Ecdysozoa</taxon>
        <taxon>Arthropoda</taxon>
        <taxon>Hexapoda</taxon>
        <taxon>Insecta</taxon>
        <taxon>Pterygota</taxon>
        <taxon>Neoptera</taxon>
        <taxon>Endopterygota</taxon>
        <taxon>Diptera</taxon>
        <taxon>Brachycera</taxon>
        <taxon>Muscomorpha</taxon>
        <taxon>Ephydroidea</taxon>
        <taxon>Drosophilidae</taxon>
        <taxon>Drosophila</taxon>
    </lineage>
</organism>
<protein>
    <submittedName>
        <fullName evidence="4">Leucine-rich repeat-containing protein 15-like</fullName>
    </submittedName>
</protein>
<evidence type="ECO:0000313" key="4">
    <source>
        <dbReference type="RefSeq" id="XP_034110230.1"/>
    </source>
</evidence>
<dbReference type="AlphaFoldDB" id="A0A6P8XFH7"/>
<dbReference type="PRINTS" id="PR00019">
    <property type="entry name" value="LEURICHRPT"/>
</dbReference>
<keyword evidence="2" id="KW-0677">Repeat</keyword>
<accession>A0A6P8XFH7</accession>
<dbReference type="GeneID" id="117571879"/>
<evidence type="ECO:0000256" key="2">
    <source>
        <dbReference type="ARBA" id="ARBA00022737"/>
    </source>
</evidence>
<sequence length="250" mass="28456">MNDCGLEQLEKSYFPIHPEMHEIRVSHNKLKFISIDFFENLFKLVIVHLDHNSLTHLELPHMKSLRELYLGHNKLADFNFSDCPRLEILYLNDNQLTQLDSTSFQQLPELLELQLSGNLITEIGADSFQSLIKLRTLNLSRNALTSLPADVFGSSTEQQFALQQLYLSHNNINVLFENQFELLGGLQLLDLSGNKIATLKSAYFSGLHLQKLNVGHNQLADISSDVLESLNGITDQLINNNQTTFLHKLN</sequence>
<dbReference type="GO" id="GO:0005615">
    <property type="term" value="C:extracellular space"/>
    <property type="evidence" value="ECO:0007669"/>
    <property type="project" value="TreeGrafter"/>
</dbReference>
<dbReference type="OrthoDB" id="676979at2759"/>
<keyword evidence="1" id="KW-0433">Leucine-rich repeat</keyword>
<dbReference type="SMART" id="SM00369">
    <property type="entry name" value="LRR_TYP"/>
    <property type="match status" value="8"/>
</dbReference>
<dbReference type="InterPro" id="IPR050333">
    <property type="entry name" value="SLRP"/>
</dbReference>
<dbReference type="PANTHER" id="PTHR45712">
    <property type="entry name" value="AGAP008170-PA"/>
    <property type="match status" value="1"/>
</dbReference>
<gene>
    <name evidence="4" type="primary">LOC117571879</name>
</gene>
<dbReference type="Pfam" id="PF00560">
    <property type="entry name" value="LRR_1"/>
    <property type="match status" value="1"/>
</dbReference>
<reference evidence="4" key="1">
    <citation type="submission" date="2025-08" db="UniProtKB">
        <authorList>
            <consortium name="RefSeq"/>
        </authorList>
    </citation>
    <scope>IDENTIFICATION</scope>
    <source>
        <strain evidence="4">15112-1751.03</strain>
        <tissue evidence="4">Whole Adult</tissue>
    </source>
</reference>
<dbReference type="RefSeq" id="XP_034110230.1">
    <property type="nucleotide sequence ID" value="XM_034254339.2"/>
</dbReference>
<dbReference type="Pfam" id="PF13855">
    <property type="entry name" value="LRR_8"/>
    <property type="match status" value="3"/>
</dbReference>
<evidence type="ECO:0000256" key="1">
    <source>
        <dbReference type="ARBA" id="ARBA00022614"/>
    </source>
</evidence>
<dbReference type="PANTHER" id="PTHR45712:SF22">
    <property type="entry name" value="INSULIN-LIKE GROWTH FACTOR-BINDING PROTEIN COMPLEX ACID LABILE SUBUNIT"/>
    <property type="match status" value="1"/>
</dbReference>
<evidence type="ECO:0000313" key="3">
    <source>
        <dbReference type="Proteomes" id="UP000515160"/>
    </source>
</evidence>
<keyword evidence="3" id="KW-1185">Reference proteome</keyword>
<dbReference type="InterPro" id="IPR003591">
    <property type="entry name" value="Leu-rich_rpt_typical-subtyp"/>
</dbReference>